<protein>
    <submittedName>
        <fullName evidence="1">Uncharacterized protein</fullName>
    </submittedName>
</protein>
<dbReference type="EMBL" id="MU394284">
    <property type="protein sequence ID" value="KAI6092305.1"/>
    <property type="molecule type" value="Genomic_DNA"/>
</dbReference>
<comment type="caution">
    <text evidence="1">The sequence shown here is derived from an EMBL/GenBank/DDBJ whole genome shotgun (WGS) entry which is preliminary data.</text>
</comment>
<evidence type="ECO:0000313" key="2">
    <source>
        <dbReference type="Proteomes" id="UP001497680"/>
    </source>
</evidence>
<gene>
    <name evidence="1" type="ORF">F4821DRAFT_225321</name>
</gene>
<accession>A0ACC0DJE8</accession>
<organism evidence="1 2">
    <name type="scientific">Hypoxylon rubiginosum</name>
    <dbReference type="NCBI Taxonomy" id="110542"/>
    <lineage>
        <taxon>Eukaryota</taxon>
        <taxon>Fungi</taxon>
        <taxon>Dikarya</taxon>
        <taxon>Ascomycota</taxon>
        <taxon>Pezizomycotina</taxon>
        <taxon>Sordariomycetes</taxon>
        <taxon>Xylariomycetidae</taxon>
        <taxon>Xylariales</taxon>
        <taxon>Hypoxylaceae</taxon>
        <taxon>Hypoxylon</taxon>
    </lineage>
</organism>
<dbReference type="Proteomes" id="UP001497680">
    <property type="component" value="Unassembled WGS sequence"/>
</dbReference>
<evidence type="ECO:0000313" key="1">
    <source>
        <dbReference type="EMBL" id="KAI6092305.1"/>
    </source>
</evidence>
<proteinExistence type="predicted"/>
<keyword evidence="2" id="KW-1185">Reference proteome</keyword>
<sequence length="747" mass="84458">MSKWDSPGSLAPGLTTQFPFPLDGATLTRPRSLWASEIQLITLRRTPGLLRLPYEIMAYIVKYLDIDEIFDLSLSCNHFQYLVREESFCKAIITAKAFYTVEAREAERSGKYSRALRRVAKRHQALSQASPYVLGIVGLADSYEYIHGILCYIVESRPRRWLRILDLHGSAGCELVIDIPTLIREAVPSSAKSRKYKFRVLYHANGITSCLFSFALPDTENWLLIFKAEEQRIIAKVQLDSTAKIFVRNNKDYLYFGTHSEEGADGFRKWVLTGLKISDSSWFSQKIHLTTLVGYDIGSTVCFEIIDDYFYGLSNQTDFEIRETNWTSYYHCFRFSLGDPDPKKIQLMEKSYSWRRQHAEGPIDDRWGFLKLERDQASGRLHIIESRKEWLTGQSGSRRSYYITKVVFDPDLEMSEEENSDTELSTADGSTSTSTSTSTNITTGTSTTGTTTVTTNATGRISINPIGHLDKPAIISSRVRAKENVHQGDESSNDLLFTRSQTHLRAYERCCSTFMDLVDDPSITSSSSRRLRLRTGYRKRNPIHIPILCPGFLGELSYGLSYETSKVNEENQQPYQPNKIYFWPPEQKPSHRNPFLDKVYEILNPPGYLGSVDASSDERSLVYATGEDANGLKVLVYVSFDPAARLVGMMREECILGERAAGDGHNPEASTGSITQQQQLGDYVAEGKGKQKVIGDCPRQALPFYVSDAPLTPMHTILPPPGGSRPWAWSEKAMYQDLTGKNFTFAR</sequence>
<name>A0ACC0DJE8_9PEZI</name>
<reference evidence="1 2" key="1">
    <citation type="journal article" date="2022" name="New Phytol.">
        <title>Ecological generalism drives hyperdiversity of secondary metabolite gene clusters in xylarialean endophytes.</title>
        <authorList>
            <person name="Franco M.E.E."/>
            <person name="Wisecaver J.H."/>
            <person name="Arnold A.E."/>
            <person name="Ju Y.M."/>
            <person name="Slot J.C."/>
            <person name="Ahrendt S."/>
            <person name="Moore L.P."/>
            <person name="Eastman K.E."/>
            <person name="Scott K."/>
            <person name="Konkel Z."/>
            <person name="Mondo S.J."/>
            <person name="Kuo A."/>
            <person name="Hayes R.D."/>
            <person name="Haridas S."/>
            <person name="Andreopoulos B."/>
            <person name="Riley R."/>
            <person name="LaButti K."/>
            <person name="Pangilinan J."/>
            <person name="Lipzen A."/>
            <person name="Amirebrahimi M."/>
            <person name="Yan J."/>
            <person name="Adam C."/>
            <person name="Keymanesh K."/>
            <person name="Ng V."/>
            <person name="Louie K."/>
            <person name="Northen T."/>
            <person name="Drula E."/>
            <person name="Henrissat B."/>
            <person name="Hsieh H.M."/>
            <person name="Youens-Clark K."/>
            <person name="Lutzoni F."/>
            <person name="Miadlikowska J."/>
            <person name="Eastwood D.C."/>
            <person name="Hamelin R.C."/>
            <person name="Grigoriev I.V."/>
            <person name="U'Ren J.M."/>
        </authorList>
    </citation>
    <scope>NUCLEOTIDE SEQUENCE [LARGE SCALE GENOMIC DNA]</scope>
    <source>
        <strain evidence="1 2">ER1909</strain>
    </source>
</reference>